<organism evidence="2 3">
    <name type="scientific">Marichromatium gracile</name>
    <name type="common">Chromatium gracile</name>
    <dbReference type="NCBI Taxonomy" id="1048"/>
    <lineage>
        <taxon>Bacteria</taxon>
        <taxon>Pseudomonadati</taxon>
        <taxon>Pseudomonadota</taxon>
        <taxon>Gammaproteobacteria</taxon>
        <taxon>Chromatiales</taxon>
        <taxon>Chromatiaceae</taxon>
        <taxon>Marichromatium</taxon>
    </lineage>
</organism>
<feature type="chain" id="PRO_5020702813" evidence="1">
    <location>
        <begin position="37"/>
        <end position="307"/>
    </location>
</feature>
<evidence type="ECO:0000313" key="3">
    <source>
        <dbReference type="Proteomes" id="UP000295247"/>
    </source>
</evidence>
<gene>
    <name evidence="2" type="ORF">EDC29_110128</name>
</gene>
<sequence>MTVRPLPTYFGKSRDAVAPALTMLVAATGLPAPAHADCATGRPFAVQTPVSRPTSWLTPSVEPLAGLLNGLRICGCTADMLRMPTESSSLDEFWATQAMWLAGGPVAIGPLSRHKLWDFLEDRYHAEGGGFVVVVGLDADGILIAHDPAGFPLRMVHRDRITEAAEPDGRTSAVRATSATAPPAGNAAVLEQGIAVRRAAAATGGGAIRSLADRVKANLRSSERATLGFGISGRGRSLARIASLLAASDLDGALDGHRRACADALDAVRDTDRRRLVDALRGLATHEDRLDEILERGQSRMIGDSVA</sequence>
<protein>
    <submittedName>
        <fullName evidence="2">Uncharacterized protein</fullName>
    </submittedName>
</protein>
<dbReference type="Proteomes" id="UP000295247">
    <property type="component" value="Unassembled WGS sequence"/>
</dbReference>
<dbReference type="RefSeq" id="WP_132230341.1">
    <property type="nucleotide sequence ID" value="NZ_NRRH01000048.1"/>
</dbReference>
<accession>A0A4R4A6Z8</accession>
<evidence type="ECO:0000313" key="2">
    <source>
        <dbReference type="EMBL" id="TCW34578.1"/>
    </source>
</evidence>
<name>A0A4R4A6Z8_MARGR</name>
<feature type="signal peptide" evidence="1">
    <location>
        <begin position="1"/>
        <end position="36"/>
    </location>
</feature>
<keyword evidence="1" id="KW-0732">Signal</keyword>
<evidence type="ECO:0000256" key="1">
    <source>
        <dbReference type="SAM" id="SignalP"/>
    </source>
</evidence>
<reference evidence="2 3" key="1">
    <citation type="submission" date="2019-03" db="EMBL/GenBank/DDBJ databases">
        <title>Genomic Encyclopedia of Type Strains, Phase IV (KMG-IV): sequencing the most valuable type-strain genomes for metagenomic binning, comparative biology and taxonomic classification.</title>
        <authorList>
            <person name="Goeker M."/>
        </authorList>
    </citation>
    <scope>NUCLEOTIDE SEQUENCE [LARGE SCALE GENOMIC DNA]</scope>
    <source>
        <strain evidence="2 3">DSM 203</strain>
    </source>
</reference>
<comment type="caution">
    <text evidence="2">The sequence shown here is derived from an EMBL/GenBank/DDBJ whole genome shotgun (WGS) entry which is preliminary data.</text>
</comment>
<dbReference type="EMBL" id="SMDC01000010">
    <property type="protein sequence ID" value="TCW34578.1"/>
    <property type="molecule type" value="Genomic_DNA"/>
</dbReference>
<dbReference type="AlphaFoldDB" id="A0A4R4A6Z8"/>
<proteinExistence type="predicted"/>